<feature type="region of interest" description="Disordered" evidence="1">
    <location>
        <begin position="40"/>
        <end position="74"/>
    </location>
</feature>
<organism evidence="3 4">
    <name type="scientific">Methanoculleus oceani</name>
    <dbReference type="NCBI Taxonomy" id="2184756"/>
    <lineage>
        <taxon>Archaea</taxon>
        <taxon>Methanobacteriati</taxon>
        <taxon>Methanobacteriota</taxon>
        <taxon>Stenosarchaea group</taxon>
        <taxon>Methanomicrobia</taxon>
        <taxon>Methanomicrobiales</taxon>
        <taxon>Methanomicrobiaceae</taxon>
        <taxon>Methanoculleus</taxon>
    </lineage>
</organism>
<reference evidence="3 4" key="1">
    <citation type="submission" date="2018-05" db="EMBL/GenBank/DDBJ databases">
        <title>Isolation and characterization of genus Methanoculleus species and their viruses from deep sea marine sediment offshore southwestern Taiwan.</title>
        <authorList>
            <person name="Wei W.-H."/>
            <person name="Chen W.-C."/>
            <person name="Lai M.-C."/>
            <person name="Chen S.-C."/>
        </authorList>
    </citation>
    <scope>NUCLEOTIDE SEQUENCE [LARGE SCALE GENOMIC DNA]</scope>
    <source>
        <strain evidence="3 4">CWC-02</strain>
    </source>
</reference>
<sequence length="107" mass="11640">MRGGRPGLIGTVARTAVVAGTATATSHAVNKRIQQKEMQKATQAQQAAPYEEQVQAASYEEQVQAPAGTGITQEEKMAQLRELAELKQMGALTEEEFQQEKQKILAQ</sequence>
<protein>
    <recommendedName>
        <fullName evidence="2">SHOCT domain-containing protein</fullName>
    </recommendedName>
</protein>
<dbReference type="AlphaFoldDB" id="A0ABD4TFR9"/>
<evidence type="ECO:0000256" key="1">
    <source>
        <dbReference type="SAM" id="MobiDB-lite"/>
    </source>
</evidence>
<dbReference type="EMBL" id="QFDM01000002">
    <property type="protein sequence ID" value="MCM2466247.1"/>
    <property type="molecule type" value="Genomic_DNA"/>
</dbReference>
<accession>A0ABD4TFR9</accession>
<dbReference type="InterPro" id="IPR018649">
    <property type="entry name" value="SHOCT"/>
</dbReference>
<dbReference type="Proteomes" id="UP001523230">
    <property type="component" value="Unassembled WGS sequence"/>
</dbReference>
<evidence type="ECO:0000313" key="3">
    <source>
        <dbReference type="EMBL" id="MCM2466247.1"/>
    </source>
</evidence>
<dbReference type="Pfam" id="PF09851">
    <property type="entry name" value="SHOCT"/>
    <property type="match status" value="1"/>
</dbReference>
<gene>
    <name evidence="3" type="ORF">DIC75_07955</name>
</gene>
<name>A0ABD4TFR9_9EURY</name>
<dbReference type="RefSeq" id="WP_250987508.1">
    <property type="nucleotide sequence ID" value="NZ_QFDM01000002.1"/>
</dbReference>
<feature type="domain" description="SHOCT" evidence="2">
    <location>
        <begin position="78"/>
        <end position="105"/>
    </location>
</feature>
<evidence type="ECO:0000313" key="4">
    <source>
        <dbReference type="Proteomes" id="UP001523230"/>
    </source>
</evidence>
<keyword evidence="4" id="KW-1185">Reference proteome</keyword>
<evidence type="ECO:0000259" key="2">
    <source>
        <dbReference type="Pfam" id="PF09851"/>
    </source>
</evidence>
<proteinExistence type="predicted"/>
<comment type="caution">
    <text evidence="3">The sequence shown here is derived from an EMBL/GenBank/DDBJ whole genome shotgun (WGS) entry which is preliminary data.</text>
</comment>